<dbReference type="PANTHER" id="PTHR43581:SF2">
    <property type="entry name" value="EXCINUCLEASE ATPASE SUBUNIT"/>
    <property type="match status" value="1"/>
</dbReference>
<reference evidence="3 4" key="1">
    <citation type="submission" date="2018-08" db="EMBL/GenBank/DDBJ databases">
        <title>A genome reference for cultivated species of the human gut microbiota.</title>
        <authorList>
            <person name="Zou Y."/>
            <person name="Xue W."/>
            <person name="Luo G."/>
        </authorList>
    </citation>
    <scope>NUCLEOTIDE SEQUENCE [LARGE SCALE GENOMIC DNA]</scope>
    <source>
        <strain evidence="3 4">TF03-6</strain>
    </source>
</reference>
<dbReference type="InterPro" id="IPR038729">
    <property type="entry name" value="Rad50/SbcC_AAA"/>
</dbReference>
<accession>A0A3E4UFQ5</accession>
<dbReference type="GO" id="GO:0016887">
    <property type="term" value="F:ATP hydrolysis activity"/>
    <property type="evidence" value="ECO:0007669"/>
    <property type="project" value="InterPro"/>
</dbReference>
<comment type="caution">
    <text evidence="3">The sequence shown here is derived from an EMBL/GenBank/DDBJ whole genome shotgun (WGS) entry which is preliminary data.</text>
</comment>
<dbReference type="EMBL" id="QSSV01000050">
    <property type="protein sequence ID" value="RGM08176.1"/>
    <property type="molecule type" value="Genomic_DNA"/>
</dbReference>
<organism evidence="3 4">
    <name type="scientific">Bacteroides stercoris</name>
    <dbReference type="NCBI Taxonomy" id="46506"/>
    <lineage>
        <taxon>Bacteria</taxon>
        <taxon>Pseudomonadati</taxon>
        <taxon>Bacteroidota</taxon>
        <taxon>Bacteroidia</taxon>
        <taxon>Bacteroidales</taxon>
        <taxon>Bacteroidaceae</taxon>
        <taxon>Bacteroides</taxon>
    </lineage>
</organism>
<dbReference type="PANTHER" id="PTHR43581">
    <property type="entry name" value="ATP/GTP PHOSPHATASE"/>
    <property type="match status" value="1"/>
</dbReference>
<evidence type="ECO:0000313" key="4">
    <source>
        <dbReference type="Proteomes" id="UP000261223"/>
    </source>
</evidence>
<feature type="domain" description="ATPase AAA-type core" evidence="1">
    <location>
        <begin position="154"/>
        <end position="280"/>
    </location>
</feature>
<sequence>MVNSISLKGFTSFTDNSFSFTNGINILIGKNGTGKTHVLKSLASAMQARHEFQAKQTTSKEQFEYILAENMSHYFKPDSIGNLVNKNIISGKSTVGIVIDGKELLFSFSTTSKTTVKIEKDDKWDDCQFIYIPPREMFSLFEGFIGLSSKRELSFDQTYINLAHSLALPILRDLESNPLKSAIELLEKELGFKVLQMNGRFYIETNNKPMEAHLVAEGLRKLASILYLILNGEINKNTILFWDEPESNLNPALIRVVAGFIRELEKCGLQIFIATHDYLLTHMLSLYSEYKEHTNINIRFFGLHKEENTISVEEGETLDTIQNNPILEEYAAFYELEQQYMNDYE</sequence>
<dbReference type="Pfam" id="PF13304">
    <property type="entry name" value="AAA_21"/>
    <property type="match status" value="1"/>
</dbReference>
<gene>
    <name evidence="3" type="ORF">DXC34_18415</name>
</gene>
<evidence type="ECO:0000259" key="1">
    <source>
        <dbReference type="Pfam" id="PF13304"/>
    </source>
</evidence>
<dbReference type="Proteomes" id="UP000261223">
    <property type="component" value="Unassembled WGS sequence"/>
</dbReference>
<dbReference type="Pfam" id="PF13476">
    <property type="entry name" value="AAA_23"/>
    <property type="match status" value="1"/>
</dbReference>
<evidence type="ECO:0000313" key="3">
    <source>
        <dbReference type="EMBL" id="RGM08176.1"/>
    </source>
</evidence>
<name>A0A3E4UFQ5_BACSE</name>
<dbReference type="AlphaFoldDB" id="A0A3E4UFQ5"/>
<keyword evidence="3" id="KW-0067">ATP-binding</keyword>
<dbReference type="GO" id="GO:0006302">
    <property type="term" value="P:double-strand break repair"/>
    <property type="evidence" value="ECO:0007669"/>
    <property type="project" value="InterPro"/>
</dbReference>
<dbReference type="SUPFAM" id="SSF52540">
    <property type="entry name" value="P-loop containing nucleoside triphosphate hydrolases"/>
    <property type="match status" value="1"/>
</dbReference>
<proteinExistence type="predicted"/>
<dbReference type="CDD" id="cd00267">
    <property type="entry name" value="ABC_ATPase"/>
    <property type="match status" value="1"/>
</dbReference>
<evidence type="ECO:0000259" key="2">
    <source>
        <dbReference type="Pfam" id="PF13476"/>
    </source>
</evidence>
<keyword evidence="3" id="KW-0547">Nucleotide-binding</keyword>
<dbReference type="InterPro" id="IPR051396">
    <property type="entry name" value="Bact_Antivir_Def_Nuclease"/>
</dbReference>
<dbReference type="RefSeq" id="WP_117742677.1">
    <property type="nucleotide sequence ID" value="NZ_QSSV01000050.1"/>
</dbReference>
<dbReference type="InterPro" id="IPR003959">
    <property type="entry name" value="ATPase_AAA_core"/>
</dbReference>
<protein>
    <submittedName>
        <fullName evidence="3">ATP-binding protein</fullName>
    </submittedName>
</protein>
<dbReference type="InterPro" id="IPR027417">
    <property type="entry name" value="P-loop_NTPase"/>
</dbReference>
<feature type="domain" description="Rad50/SbcC-type AAA" evidence="2">
    <location>
        <begin position="4"/>
        <end position="49"/>
    </location>
</feature>
<dbReference type="Gene3D" id="3.40.50.300">
    <property type="entry name" value="P-loop containing nucleotide triphosphate hydrolases"/>
    <property type="match status" value="2"/>
</dbReference>
<dbReference type="GO" id="GO:0005524">
    <property type="term" value="F:ATP binding"/>
    <property type="evidence" value="ECO:0007669"/>
    <property type="project" value="UniProtKB-KW"/>
</dbReference>